<dbReference type="PANTHER" id="PTHR13539:SF3">
    <property type="entry name" value="CALMODULIN-LYSINE N-METHYLTRANSFERASE"/>
    <property type="match status" value="1"/>
</dbReference>
<dbReference type="InterPro" id="IPR019410">
    <property type="entry name" value="Methyltransf_16"/>
</dbReference>
<dbReference type="Proteomes" id="UP000267029">
    <property type="component" value="Unassembled WGS sequence"/>
</dbReference>
<dbReference type="WBParaSite" id="MCU_002420-RA">
    <property type="protein sequence ID" value="MCU_002420-RA"/>
    <property type="gene ID" value="MCU_002420"/>
</dbReference>
<sequence>MNEESSCQTRSSGRFWRILRNYVRNVDRKTSDTTYLPSADVFGLFDITHIEDKSEEPSEVSWWRLNLRKAPVPTSFLLPIPNPSLSSKEQNSLEALVGFDRSGVVSLWPCELLLARILVSSASLPVIQQLNLPQCRRALEIAAGRLGVAGFALANGSSRSSGPEYVAITDGNLECVASLSVVVKTGETACFPRLEAALLRWPDTVDEVPSLPAAHENWKNSFDLVFGADCFFLHNTHGGLLSAIDFLLSRSPGSTFLAVAPLRSGTLDRFIRLVSSKESAERFNLTVHVIPPHIAFPDLSGDPESLLPHLIYLQRR</sequence>
<dbReference type="Gene3D" id="3.40.50.150">
    <property type="entry name" value="Vaccinia Virus protein VP39"/>
    <property type="match status" value="1"/>
</dbReference>
<dbReference type="STRING" id="53468.A0A0R3U1Q2"/>
<dbReference type="GO" id="GO:0032259">
    <property type="term" value="P:methylation"/>
    <property type="evidence" value="ECO:0007669"/>
    <property type="project" value="UniProtKB-KW"/>
</dbReference>
<accession>A0A0R3U1Q2</accession>
<dbReference type="InterPro" id="IPR029063">
    <property type="entry name" value="SAM-dependent_MTases_sf"/>
</dbReference>
<comment type="subcellular location">
    <subcellularLocation>
        <location evidence="2">Cytoplasm</location>
    </subcellularLocation>
    <subcellularLocation>
        <location evidence="1">Nucleus</location>
    </subcellularLocation>
</comment>
<evidence type="ECO:0000256" key="6">
    <source>
        <dbReference type="ARBA" id="ARBA00022603"/>
    </source>
</evidence>
<evidence type="ECO:0000313" key="11">
    <source>
        <dbReference type="WBParaSite" id="MCU_002420-RA"/>
    </source>
</evidence>
<evidence type="ECO:0000256" key="4">
    <source>
        <dbReference type="ARBA" id="ARBA00020594"/>
    </source>
</evidence>
<dbReference type="InterPro" id="IPR025800">
    <property type="entry name" value="CaM-Lys-N-MeTrfase"/>
</dbReference>
<dbReference type="OrthoDB" id="413520at2759"/>
<protein>
    <recommendedName>
        <fullName evidence="4">Calmodulin-lysine N-methyltransferase</fullName>
        <ecNumber evidence="3">2.1.1.60</ecNumber>
    </recommendedName>
</protein>
<dbReference type="PANTHER" id="PTHR13539">
    <property type="entry name" value="CALMODULIN-LYSINE N-METHYLTRANSFERASE"/>
    <property type="match status" value="1"/>
</dbReference>
<evidence type="ECO:0000256" key="5">
    <source>
        <dbReference type="ARBA" id="ARBA00022490"/>
    </source>
</evidence>
<evidence type="ECO:0000256" key="2">
    <source>
        <dbReference type="ARBA" id="ARBA00004496"/>
    </source>
</evidence>
<dbReference type="Pfam" id="PF10294">
    <property type="entry name" value="Methyltransf_16"/>
    <property type="match status" value="1"/>
</dbReference>
<evidence type="ECO:0000256" key="8">
    <source>
        <dbReference type="ARBA" id="ARBA00023242"/>
    </source>
</evidence>
<dbReference type="EMBL" id="UXSR01000025">
    <property type="protein sequence ID" value="VDD74311.1"/>
    <property type="molecule type" value="Genomic_DNA"/>
</dbReference>
<keyword evidence="5" id="KW-0963">Cytoplasm</keyword>
<evidence type="ECO:0000256" key="7">
    <source>
        <dbReference type="ARBA" id="ARBA00022679"/>
    </source>
</evidence>
<proteinExistence type="predicted"/>
<reference evidence="11" key="2">
    <citation type="submission" date="2019-11" db="UniProtKB">
        <authorList>
            <consortium name="WormBaseParasite"/>
        </authorList>
    </citation>
    <scope>IDENTIFICATION</scope>
</reference>
<keyword evidence="7" id="KW-0808">Transferase</keyword>
<dbReference type="EC" id="2.1.1.60" evidence="3"/>
<dbReference type="AlphaFoldDB" id="A0A0R3U1Q2"/>
<dbReference type="GO" id="GO:0005737">
    <property type="term" value="C:cytoplasm"/>
    <property type="evidence" value="ECO:0007669"/>
    <property type="project" value="UniProtKB-SubCell"/>
</dbReference>
<organism evidence="9 10">
    <name type="scientific">Mesocestoides corti</name>
    <name type="common">Flatworm</name>
    <dbReference type="NCBI Taxonomy" id="53468"/>
    <lineage>
        <taxon>Eukaryota</taxon>
        <taxon>Metazoa</taxon>
        <taxon>Spiralia</taxon>
        <taxon>Lophotrochozoa</taxon>
        <taxon>Platyhelminthes</taxon>
        <taxon>Cestoda</taxon>
        <taxon>Eucestoda</taxon>
        <taxon>Cyclophyllidea</taxon>
        <taxon>Mesocestoididae</taxon>
        <taxon>Mesocestoides</taxon>
    </lineage>
</organism>
<evidence type="ECO:0000256" key="1">
    <source>
        <dbReference type="ARBA" id="ARBA00004123"/>
    </source>
</evidence>
<reference evidence="9 10" key="1">
    <citation type="submission" date="2018-10" db="EMBL/GenBank/DDBJ databases">
        <authorList>
            <consortium name="Pathogen Informatics"/>
        </authorList>
    </citation>
    <scope>NUCLEOTIDE SEQUENCE [LARGE SCALE GENOMIC DNA]</scope>
</reference>
<keyword evidence="10" id="KW-1185">Reference proteome</keyword>
<keyword evidence="8" id="KW-0539">Nucleus</keyword>
<dbReference type="GO" id="GO:0018025">
    <property type="term" value="F:calmodulin-lysine N-methyltransferase activity"/>
    <property type="evidence" value="ECO:0007669"/>
    <property type="project" value="UniProtKB-EC"/>
</dbReference>
<name>A0A0R3U1Q2_MESCO</name>
<evidence type="ECO:0000313" key="9">
    <source>
        <dbReference type="EMBL" id="VDD74311.1"/>
    </source>
</evidence>
<evidence type="ECO:0000313" key="10">
    <source>
        <dbReference type="Proteomes" id="UP000267029"/>
    </source>
</evidence>
<gene>
    <name evidence="9" type="ORF">MCOS_LOCUS314</name>
</gene>
<dbReference type="GO" id="GO:0005634">
    <property type="term" value="C:nucleus"/>
    <property type="evidence" value="ECO:0007669"/>
    <property type="project" value="UniProtKB-SubCell"/>
</dbReference>
<evidence type="ECO:0000256" key="3">
    <source>
        <dbReference type="ARBA" id="ARBA00011914"/>
    </source>
</evidence>
<keyword evidence="6" id="KW-0489">Methyltransferase</keyword>